<sequence>MKYARSALAAFTVSALVAAPIFAQQRDRPSRECIREITELCGRDRSVIRACMRENAAQLSDECSGELRGRAQQRREARSGPPPQAQIRADRTVIYGNDQRQQVDVFEPEGAVDELPLVLHIHGGGWSAGNHKLVQSKPRHFTGQDYYFASTGYRLLPGVTVEDQAADIGAAIQALSGQASAIGFDADRIVIMGHSAGAHLAALIGTDPKYAGAAFEAIRGVILLDSAGYDIPKNIAEAASRTRHLYLDVFGDDPARQRALSPVTYVGAPDAPSWLALYVADRERSAGQAQLLASELTAAGANVQAVPIPNTDHGRLNREIGTEAGAAQTQAIDAFLKDVFG</sequence>
<feature type="compositionally biased region" description="Basic and acidic residues" evidence="2">
    <location>
        <begin position="65"/>
        <end position="78"/>
    </location>
</feature>
<dbReference type="RefSeq" id="WP_218315334.1">
    <property type="nucleotide sequence ID" value="NZ_JAGSPB010000001.1"/>
</dbReference>
<dbReference type="EMBL" id="JAGSPB010000001">
    <property type="protein sequence ID" value="MBV7264799.1"/>
    <property type="molecule type" value="Genomic_DNA"/>
</dbReference>
<dbReference type="PANTHER" id="PTHR48081:SF33">
    <property type="entry name" value="KYNURENINE FORMAMIDASE"/>
    <property type="match status" value="1"/>
</dbReference>
<dbReference type="GO" id="GO:0016787">
    <property type="term" value="F:hydrolase activity"/>
    <property type="evidence" value="ECO:0007669"/>
    <property type="project" value="UniProtKB-KW"/>
</dbReference>
<keyword evidence="1 5" id="KW-0378">Hydrolase</keyword>
<reference evidence="5 6" key="1">
    <citation type="submission" date="2021-04" db="EMBL/GenBank/DDBJ databases">
        <authorList>
            <person name="Pira H."/>
            <person name="Risdian C."/>
            <person name="Wink J."/>
        </authorList>
    </citation>
    <scope>NUCLEOTIDE SEQUENCE [LARGE SCALE GENOMIC DNA]</scope>
    <source>
        <strain evidence="5 6">WH131</strain>
    </source>
</reference>
<feature type="signal peptide" evidence="3">
    <location>
        <begin position="1"/>
        <end position="23"/>
    </location>
</feature>
<name>A0ABS6SIF9_9SPHN</name>
<gene>
    <name evidence="5" type="ORF">KCG45_01245</name>
</gene>
<proteinExistence type="predicted"/>
<dbReference type="Proteomes" id="UP000699975">
    <property type="component" value="Unassembled WGS sequence"/>
</dbReference>
<keyword evidence="3" id="KW-0732">Signal</keyword>
<organism evidence="5 6">
    <name type="scientific">Erythrobacter ani</name>
    <dbReference type="NCBI Taxonomy" id="2827235"/>
    <lineage>
        <taxon>Bacteria</taxon>
        <taxon>Pseudomonadati</taxon>
        <taxon>Pseudomonadota</taxon>
        <taxon>Alphaproteobacteria</taxon>
        <taxon>Sphingomonadales</taxon>
        <taxon>Erythrobacteraceae</taxon>
        <taxon>Erythrobacter/Porphyrobacter group</taxon>
        <taxon>Erythrobacter</taxon>
    </lineage>
</organism>
<feature type="domain" description="BD-FAE-like" evidence="4">
    <location>
        <begin position="104"/>
        <end position="294"/>
    </location>
</feature>
<dbReference type="InterPro" id="IPR049492">
    <property type="entry name" value="BD-FAE-like_dom"/>
</dbReference>
<dbReference type="PANTHER" id="PTHR48081">
    <property type="entry name" value="AB HYDROLASE SUPERFAMILY PROTEIN C4A8.06C"/>
    <property type="match status" value="1"/>
</dbReference>
<evidence type="ECO:0000256" key="1">
    <source>
        <dbReference type="ARBA" id="ARBA00022801"/>
    </source>
</evidence>
<evidence type="ECO:0000259" key="4">
    <source>
        <dbReference type="Pfam" id="PF20434"/>
    </source>
</evidence>
<evidence type="ECO:0000256" key="3">
    <source>
        <dbReference type="SAM" id="SignalP"/>
    </source>
</evidence>
<feature type="chain" id="PRO_5047448680" evidence="3">
    <location>
        <begin position="24"/>
        <end position="341"/>
    </location>
</feature>
<dbReference type="InterPro" id="IPR050300">
    <property type="entry name" value="GDXG_lipolytic_enzyme"/>
</dbReference>
<comment type="caution">
    <text evidence="5">The sequence shown here is derived from an EMBL/GenBank/DDBJ whole genome shotgun (WGS) entry which is preliminary data.</text>
</comment>
<evidence type="ECO:0000256" key="2">
    <source>
        <dbReference type="SAM" id="MobiDB-lite"/>
    </source>
</evidence>
<keyword evidence="6" id="KW-1185">Reference proteome</keyword>
<dbReference type="Pfam" id="PF20434">
    <property type="entry name" value="BD-FAE"/>
    <property type="match status" value="1"/>
</dbReference>
<evidence type="ECO:0000313" key="6">
    <source>
        <dbReference type="Proteomes" id="UP000699975"/>
    </source>
</evidence>
<feature type="region of interest" description="Disordered" evidence="2">
    <location>
        <begin position="63"/>
        <end position="85"/>
    </location>
</feature>
<evidence type="ECO:0000313" key="5">
    <source>
        <dbReference type="EMBL" id="MBV7264799.1"/>
    </source>
</evidence>
<protein>
    <submittedName>
        <fullName evidence="5">Alpha/beta hydrolase</fullName>
    </submittedName>
</protein>
<accession>A0ABS6SIF9</accession>